<accession>A0A4S2M4X0</accession>
<dbReference type="GO" id="GO:0070403">
    <property type="term" value="F:NAD+ binding"/>
    <property type="evidence" value="ECO:0007669"/>
    <property type="project" value="InterPro"/>
</dbReference>
<name>A0A4S2M4X0_OPIFE</name>
<dbReference type="EMBL" id="SJOL01006232">
    <property type="protein sequence ID" value="TGZ69068.1"/>
    <property type="molecule type" value="Genomic_DNA"/>
</dbReference>
<protein>
    <recommendedName>
        <fullName evidence="1">protein acetyllysine N-acetyltransferase</fullName>
        <ecNumber evidence="1">2.3.1.286</ecNumber>
    </recommendedName>
</protein>
<dbReference type="STRING" id="147828.A0A4S2M4X0"/>
<evidence type="ECO:0000256" key="2">
    <source>
        <dbReference type="ARBA" id="ARBA00022679"/>
    </source>
</evidence>
<dbReference type="GO" id="GO:0003714">
    <property type="term" value="F:transcription corepressor activity"/>
    <property type="evidence" value="ECO:0007669"/>
    <property type="project" value="TreeGrafter"/>
</dbReference>
<evidence type="ECO:0000256" key="4">
    <source>
        <dbReference type="ARBA" id="ARBA00022833"/>
    </source>
</evidence>
<feature type="active site" description="Proton acceptor" evidence="7">
    <location>
        <position position="133"/>
    </location>
</feature>
<keyword evidence="2" id="KW-0808">Transferase</keyword>
<dbReference type="SUPFAM" id="SSF52467">
    <property type="entry name" value="DHS-like NAD/FAD-binding domain"/>
    <property type="match status" value="1"/>
</dbReference>
<dbReference type="GO" id="GO:0017136">
    <property type="term" value="F:histone deacetylase activity, NAD-dependent"/>
    <property type="evidence" value="ECO:0007669"/>
    <property type="project" value="TreeGrafter"/>
</dbReference>
<dbReference type="InterPro" id="IPR029035">
    <property type="entry name" value="DHS-like_NAD/FAD-binding_dom"/>
</dbReference>
<feature type="binding site" evidence="7">
    <location>
        <position position="144"/>
    </location>
    <ligand>
        <name>Zn(2+)</name>
        <dbReference type="ChEBI" id="CHEBI:29105"/>
    </ligand>
</feature>
<evidence type="ECO:0000256" key="1">
    <source>
        <dbReference type="ARBA" id="ARBA00012928"/>
    </source>
</evidence>
<dbReference type="Gene3D" id="3.40.50.1220">
    <property type="entry name" value="TPP-binding domain"/>
    <property type="match status" value="1"/>
</dbReference>
<dbReference type="EC" id="2.3.1.286" evidence="1"/>
<evidence type="ECO:0000256" key="3">
    <source>
        <dbReference type="ARBA" id="ARBA00022723"/>
    </source>
</evidence>
<feature type="domain" description="Deacetylase sirtuin-type" evidence="9">
    <location>
        <begin position="27"/>
        <end position="311"/>
    </location>
</feature>
<dbReference type="GO" id="GO:0141050">
    <property type="term" value="F:histone H3K deacetylase activity"/>
    <property type="evidence" value="ECO:0007669"/>
    <property type="project" value="UniProtKB-ARBA"/>
</dbReference>
<evidence type="ECO:0000313" key="11">
    <source>
        <dbReference type="Proteomes" id="UP000308267"/>
    </source>
</evidence>
<dbReference type="PROSITE" id="PS50305">
    <property type="entry name" value="SIRTUIN"/>
    <property type="match status" value="1"/>
</dbReference>
<gene>
    <name evidence="10" type="ORF">CRM22_003940</name>
</gene>
<feature type="binding site" evidence="7">
    <location>
        <position position="176"/>
    </location>
    <ligand>
        <name>Zn(2+)</name>
        <dbReference type="ChEBI" id="CHEBI:29105"/>
    </ligand>
</feature>
<dbReference type="Gene3D" id="2.20.28.200">
    <property type="match status" value="1"/>
</dbReference>
<proteinExistence type="inferred from homology"/>
<dbReference type="GO" id="GO:0000122">
    <property type="term" value="P:negative regulation of transcription by RNA polymerase II"/>
    <property type="evidence" value="ECO:0007669"/>
    <property type="project" value="TreeGrafter"/>
</dbReference>
<dbReference type="InterPro" id="IPR026590">
    <property type="entry name" value="Ssirtuin_cat_dom"/>
</dbReference>
<evidence type="ECO:0000313" key="10">
    <source>
        <dbReference type="EMBL" id="TGZ69068.1"/>
    </source>
</evidence>
<evidence type="ECO:0000256" key="5">
    <source>
        <dbReference type="ARBA" id="ARBA00023027"/>
    </source>
</evidence>
<dbReference type="AlphaFoldDB" id="A0A4S2M4X0"/>
<sequence length="394" mass="43412">MSVDYASGLSEYANKGVCGLPEFFDDTITLESKIDDLYRLMVESGYTVVHTGAGISTPVGIPDFRGPKGVWTLEKLGEKPTVSVSFEKAMPSLAHRILVELERKNLIHYLITQNIDGLHFRSGFPRDRLSILHGDMFLEVCDTCGSFFARSTPSTTMGLRRTDVFCTYTKPSGRGCRGRLCDTILDWESDLPELDYHLAIEHSNRADLHICIGTSLQMYPAASLPLLPRQSSAFTSACNKIRKRDPENNLSSHQSKLVIINLQKTKLSKRANLNIHAPADVVLDAIAKKFRLVVSSTVPSSNIFVPTLLLRSVHSKPTDSIPWRVFPHPTAGSIVQILESLVSPKTEPTHSSTDPVRKPTGNAEGHDPNGSIKVTDQNLGIGDFKVESTDKTSI</sequence>
<comment type="caution">
    <text evidence="10">The sequence shown here is derived from an EMBL/GenBank/DDBJ whole genome shotgun (WGS) entry which is preliminary data.</text>
</comment>
<dbReference type="Proteomes" id="UP000308267">
    <property type="component" value="Unassembled WGS sequence"/>
</dbReference>
<dbReference type="Pfam" id="PF02146">
    <property type="entry name" value="SIR2"/>
    <property type="match status" value="1"/>
</dbReference>
<feature type="region of interest" description="Disordered" evidence="8">
    <location>
        <begin position="342"/>
        <end position="376"/>
    </location>
</feature>
<dbReference type="PANTHER" id="PTHR11085">
    <property type="entry name" value="NAD-DEPENDENT PROTEIN DEACYLASE SIRTUIN-5, MITOCHONDRIAL-RELATED"/>
    <property type="match status" value="1"/>
</dbReference>
<evidence type="ECO:0000259" key="9">
    <source>
        <dbReference type="PROSITE" id="PS50305"/>
    </source>
</evidence>
<organism evidence="10 11">
    <name type="scientific">Opisthorchis felineus</name>
    <dbReference type="NCBI Taxonomy" id="147828"/>
    <lineage>
        <taxon>Eukaryota</taxon>
        <taxon>Metazoa</taxon>
        <taxon>Spiralia</taxon>
        <taxon>Lophotrochozoa</taxon>
        <taxon>Platyhelminthes</taxon>
        <taxon>Trematoda</taxon>
        <taxon>Digenea</taxon>
        <taxon>Opisthorchiida</taxon>
        <taxon>Opisthorchiata</taxon>
        <taxon>Opisthorchiidae</taxon>
        <taxon>Opisthorchis</taxon>
    </lineage>
</organism>
<keyword evidence="4 7" id="KW-0862">Zinc</keyword>
<keyword evidence="11" id="KW-1185">Reference proteome</keyword>
<dbReference type="InterPro" id="IPR003000">
    <property type="entry name" value="Sirtuin"/>
</dbReference>
<feature type="binding site" evidence="7">
    <location>
        <position position="141"/>
    </location>
    <ligand>
        <name>Zn(2+)</name>
        <dbReference type="ChEBI" id="CHEBI:29105"/>
    </ligand>
</feature>
<dbReference type="GO" id="GO:0046872">
    <property type="term" value="F:metal ion binding"/>
    <property type="evidence" value="ECO:0007669"/>
    <property type="project" value="UniProtKB-KW"/>
</dbReference>
<reference evidence="10 11" key="1">
    <citation type="journal article" date="2019" name="BMC Genomics">
        <title>New insights from Opisthorchis felineus genome: update on genomics of the epidemiologically important liver flukes.</title>
        <authorList>
            <person name="Ershov N.I."/>
            <person name="Mordvinov V.A."/>
            <person name="Prokhortchouk E.B."/>
            <person name="Pakharukova M.Y."/>
            <person name="Gunbin K.V."/>
            <person name="Ustyantsev K."/>
            <person name="Genaev M.A."/>
            <person name="Blinov A.G."/>
            <person name="Mazur A."/>
            <person name="Boulygina E."/>
            <person name="Tsygankova S."/>
            <person name="Khrameeva E."/>
            <person name="Chekanov N."/>
            <person name="Fan G."/>
            <person name="Xiao A."/>
            <person name="Zhang H."/>
            <person name="Xu X."/>
            <person name="Yang H."/>
            <person name="Solovyev V."/>
            <person name="Lee S.M."/>
            <person name="Liu X."/>
            <person name="Afonnikov D.A."/>
            <person name="Skryabin K.G."/>
        </authorList>
    </citation>
    <scope>NUCLEOTIDE SEQUENCE [LARGE SCALE GENOMIC DNA]</scope>
    <source>
        <strain evidence="10">AK-0245</strain>
        <tissue evidence="10">Whole organism</tissue>
    </source>
</reference>
<dbReference type="FunFam" id="3.40.50.1220:FF:000038">
    <property type="entry name" value="NAD-dependent protein deacetylase sirtuin-6 isoform X2"/>
    <property type="match status" value="1"/>
</dbReference>
<dbReference type="GO" id="GO:0005634">
    <property type="term" value="C:nucleus"/>
    <property type="evidence" value="ECO:0007669"/>
    <property type="project" value="TreeGrafter"/>
</dbReference>
<feature type="binding site" evidence="7">
    <location>
        <position position="166"/>
    </location>
    <ligand>
        <name>Zn(2+)</name>
        <dbReference type="ChEBI" id="CHEBI:29105"/>
    </ligand>
</feature>
<keyword evidence="5" id="KW-0520">NAD</keyword>
<dbReference type="PANTHER" id="PTHR11085:SF12">
    <property type="entry name" value="NAD-DEPENDENT PROTEIN DEACYLASE SIRTUIN-6"/>
    <property type="match status" value="1"/>
</dbReference>
<dbReference type="OrthoDB" id="2919105at2759"/>
<evidence type="ECO:0000256" key="7">
    <source>
        <dbReference type="PROSITE-ProRule" id="PRU00236"/>
    </source>
</evidence>
<comment type="similarity">
    <text evidence="6">Belongs to the sirtuin family. Class IV subfamily.</text>
</comment>
<evidence type="ECO:0000256" key="8">
    <source>
        <dbReference type="SAM" id="MobiDB-lite"/>
    </source>
</evidence>
<evidence type="ECO:0000256" key="6">
    <source>
        <dbReference type="ARBA" id="ARBA00038170"/>
    </source>
</evidence>
<keyword evidence="3 7" id="KW-0479">Metal-binding</keyword>
<dbReference type="InterPro" id="IPR050134">
    <property type="entry name" value="NAD-dep_sirtuin_deacylases"/>
</dbReference>